<sequence>LTHSRSHPPSRPFIMSTSTTPVDKISRFSTSVITISLMFTGSLTLETLSSLGASWLAGTISPVLAYFIFEWLYMYSRQLSRQRRAFFDEVNVLETYQPRARTHGHLFVPDPPTPGPNGQTTQSDGGEEVDPAKKAFNANRDNHYANMYQEALRLNKEMEIQNKLGKDPCAMTMDADTVLAPVEFDSQGRPKEEVAKATSASSSSVAASTAKSIGTKTPRPDDVTSL</sequence>
<protein>
    <submittedName>
        <fullName evidence="3">Uncharacterized protein</fullName>
    </submittedName>
</protein>
<feature type="transmembrane region" description="Helical" evidence="2">
    <location>
        <begin position="51"/>
        <end position="74"/>
    </location>
</feature>
<keyword evidence="2" id="KW-0472">Membrane</keyword>
<feature type="non-terminal residue" evidence="3">
    <location>
        <position position="1"/>
    </location>
</feature>
<keyword evidence="4" id="KW-1185">Reference proteome</keyword>
<comment type="caution">
    <text evidence="3">The sequence shown here is derived from an EMBL/GenBank/DDBJ whole genome shotgun (WGS) entry which is preliminary data.</text>
</comment>
<gene>
    <name evidence="3" type="ORF">PMAYCL1PPCAC_18745</name>
</gene>
<dbReference type="Proteomes" id="UP001328107">
    <property type="component" value="Unassembled WGS sequence"/>
</dbReference>
<feature type="compositionally biased region" description="Basic and acidic residues" evidence="1">
    <location>
        <begin position="186"/>
        <end position="195"/>
    </location>
</feature>
<evidence type="ECO:0000256" key="1">
    <source>
        <dbReference type="SAM" id="MobiDB-lite"/>
    </source>
</evidence>
<accession>A0AAN5CQG4</accession>
<evidence type="ECO:0000313" key="4">
    <source>
        <dbReference type="Proteomes" id="UP001328107"/>
    </source>
</evidence>
<feature type="compositionally biased region" description="Low complexity" evidence="1">
    <location>
        <begin position="196"/>
        <end position="212"/>
    </location>
</feature>
<dbReference type="EMBL" id="BTRK01000004">
    <property type="protein sequence ID" value="GMR48550.1"/>
    <property type="molecule type" value="Genomic_DNA"/>
</dbReference>
<reference evidence="4" key="1">
    <citation type="submission" date="2022-10" db="EMBL/GenBank/DDBJ databases">
        <title>Genome assembly of Pristionchus species.</title>
        <authorList>
            <person name="Yoshida K."/>
            <person name="Sommer R.J."/>
        </authorList>
    </citation>
    <scope>NUCLEOTIDE SEQUENCE [LARGE SCALE GENOMIC DNA]</scope>
    <source>
        <strain evidence="4">RS5460</strain>
    </source>
</reference>
<feature type="region of interest" description="Disordered" evidence="1">
    <location>
        <begin position="103"/>
        <end position="130"/>
    </location>
</feature>
<evidence type="ECO:0000256" key="2">
    <source>
        <dbReference type="SAM" id="Phobius"/>
    </source>
</evidence>
<proteinExistence type="predicted"/>
<feature type="region of interest" description="Disordered" evidence="1">
    <location>
        <begin position="184"/>
        <end position="226"/>
    </location>
</feature>
<keyword evidence="2" id="KW-1133">Transmembrane helix</keyword>
<keyword evidence="2" id="KW-0812">Transmembrane</keyword>
<organism evidence="3 4">
    <name type="scientific">Pristionchus mayeri</name>
    <dbReference type="NCBI Taxonomy" id="1317129"/>
    <lineage>
        <taxon>Eukaryota</taxon>
        <taxon>Metazoa</taxon>
        <taxon>Ecdysozoa</taxon>
        <taxon>Nematoda</taxon>
        <taxon>Chromadorea</taxon>
        <taxon>Rhabditida</taxon>
        <taxon>Rhabditina</taxon>
        <taxon>Diplogasteromorpha</taxon>
        <taxon>Diplogasteroidea</taxon>
        <taxon>Neodiplogasteridae</taxon>
        <taxon>Pristionchus</taxon>
    </lineage>
</organism>
<evidence type="ECO:0000313" key="3">
    <source>
        <dbReference type="EMBL" id="GMR48550.1"/>
    </source>
</evidence>
<name>A0AAN5CQG4_9BILA</name>
<dbReference type="AlphaFoldDB" id="A0AAN5CQG4"/>